<evidence type="ECO:0000313" key="1">
    <source>
        <dbReference type="EMBL" id="RDY07493.1"/>
    </source>
</evidence>
<keyword evidence="2" id="KW-1185">Reference proteome</keyword>
<proteinExistence type="predicted"/>
<gene>
    <name evidence="1" type="ORF">CR513_08394</name>
</gene>
<organism evidence="1 2">
    <name type="scientific">Mucuna pruriens</name>
    <name type="common">Velvet bean</name>
    <name type="synonym">Dolichos pruriens</name>
    <dbReference type="NCBI Taxonomy" id="157652"/>
    <lineage>
        <taxon>Eukaryota</taxon>
        <taxon>Viridiplantae</taxon>
        <taxon>Streptophyta</taxon>
        <taxon>Embryophyta</taxon>
        <taxon>Tracheophyta</taxon>
        <taxon>Spermatophyta</taxon>
        <taxon>Magnoliopsida</taxon>
        <taxon>eudicotyledons</taxon>
        <taxon>Gunneridae</taxon>
        <taxon>Pentapetalae</taxon>
        <taxon>rosids</taxon>
        <taxon>fabids</taxon>
        <taxon>Fabales</taxon>
        <taxon>Fabaceae</taxon>
        <taxon>Papilionoideae</taxon>
        <taxon>50 kb inversion clade</taxon>
        <taxon>NPAAA clade</taxon>
        <taxon>indigoferoid/millettioid clade</taxon>
        <taxon>Phaseoleae</taxon>
        <taxon>Mucuna</taxon>
    </lineage>
</organism>
<dbReference type="Proteomes" id="UP000257109">
    <property type="component" value="Unassembled WGS sequence"/>
</dbReference>
<sequence length="79" mass="9099">MYGVRALHLQNLAIKILSLICNLSKCECNWSIFENRMDSERIGWDSEDVVDELIFDDNVLILRDVASAIRADEPLKFIT</sequence>
<accession>A0A371HXN7</accession>
<name>A0A371HXN7_MUCPR</name>
<evidence type="ECO:0000313" key="2">
    <source>
        <dbReference type="Proteomes" id="UP000257109"/>
    </source>
</evidence>
<feature type="non-terminal residue" evidence="1">
    <location>
        <position position="1"/>
    </location>
</feature>
<reference evidence="1" key="1">
    <citation type="submission" date="2018-05" db="EMBL/GenBank/DDBJ databases">
        <title>Draft genome of Mucuna pruriens seed.</title>
        <authorList>
            <person name="Nnadi N.E."/>
            <person name="Vos R."/>
            <person name="Hasami M.H."/>
            <person name="Devisetty U.K."/>
            <person name="Aguiy J.C."/>
        </authorList>
    </citation>
    <scope>NUCLEOTIDE SEQUENCE [LARGE SCALE GENOMIC DNA]</scope>
    <source>
        <strain evidence="1">JCA_2017</strain>
    </source>
</reference>
<dbReference type="EMBL" id="QJKJ01001456">
    <property type="protein sequence ID" value="RDY07493.1"/>
    <property type="molecule type" value="Genomic_DNA"/>
</dbReference>
<dbReference type="AlphaFoldDB" id="A0A371HXN7"/>
<protein>
    <submittedName>
        <fullName evidence="1">Uncharacterized protein</fullName>
    </submittedName>
</protein>
<comment type="caution">
    <text evidence="1">The sequence shown here is derived from an EMBL/GenBank/DDBJ whole genome shotgun (WGS) entry which is preliminary data.</text>
</comment>